<evidence type="ECO:0000313" key="2">
    <source>
        <dbReference type="Proteomes" id="UP000295142"/>
    </source>
</evidence>
<reference evidence="1 2" key="1">
    <citation type="submission" date="2019-03" db="EMBL/GenBank/DDBJ databases">
        <title>Genomic Encyclopedia of Type Strains, Phase IV (KMG-IV): sequencing the most valuable type-strain genomes for metagenomic binning, comparative biology and taxonomic classification.</title>
        <authorList>
            <person name="Goeker M."/>
        </authorList>
    </citation>
    <scope>NUCLEOTIDE SEQUENCE [LARGE SCALE GENOMIC DNA]</scope>
    <source>
        <strain evidence="1 2">DSM 4868</strain>
    </source>
</reference>
<organism evidence="1 2">
    <name type="scientific">Rhodovulum euryhalinum</name>
    <dbReference type="NCBI Taxonomy" id="35805"/>
    <lineage>
        <taxon>Bacteria</taxon>
        <taxon>Pseudomonadati</taxon>
        <taxon>Pseudomonadota</taxon>
        <taxon>Alphaproteobacteria</taxon>
        <taxon>Rhodobacterales</taxon>
        <taxon>Paracoccaceae</taxon>
        <taxon>Rhodovulum</taxon>
    </lineage>
</organism>
<sequence>MTMASSAARPPAYGGDGNDALIQAEGLAVESFWPGPRAFAAFDRATRARFLHERPELARAALGLAPVEAVYGPMVLPLKKKREIDRRRLARWARQAARVPA</sequence>
<name>A0A4R2K787_9RHOB</name>
<protein>
    <submittedName>
        <fullName evidence="1">Uncharacterized protein</fullName>
    </submittedName>
</protein>
<dbReference type="EMBL" id="SLWW01000017">
    <property type="protein sequence ID" value="TCO69193.1"/>
    <property type="molecule type" value="Genomic_DNA"/>
</dbReference>
<dbReference type="Proteomes" id="UP000295142">
    <property type="component" value="Unassembled WGS sequence"/>
</dbReference>
<gene>
    <name evidence="1" type="ORF">EV655_11725</name>
</gene>
<accession>A0A4R2K787</accession>
<dbReference type="AlphaFoldDB" id="A0A4R2K787"/>
<dbReference type="OrthoDB" id="6305173at2"/>
<comment type="caution">
    <text evidence="1">The sequence shown here is derived from an EMBL/GenBank/DDBJ whole genome shotgun (WGS) entry which is preliminary data.</text>
</comment>
<proteinExistence type="predicted"/>
<evidence type="ECO:0000313" key="1">
    <source>
        <dbReference type="EMBL" id="TCO69193.1"/>
    </source>
</evidence>
<keyword evidence="2" id="KW-1185">Reference proteome</keyword>